<name>A0ABZ1CNX6_9TREE</name>
<feature type="transmembrane region" description="Helical" evidence="1">
    <location>
        <begin position="297"/>
        <end position="317"/>
    </location>
</feature>
<proteinExistence type="predicted"/>
<accession>A0ABZ1CNX6</accession>
<dbReference type="InterPro" id="IPR035810">
    <property type="entry name" value="PEBP_euk"/>
</dbReference>
<dbReference type="PANTHER" id="PTHR11362">
    <property type="entry name" value="PHOSPHATIDYLETHANOLAMINE-BINDING PROTEIN"/>
    <property type="match status" value="1"/>
</dbReference>
<keyword evidence="1" id="KW-0472">Membrane</keyword>
<dbReference type="GeneID" id="87952478"/>
<feature type="signal peptide" evidence="2">
    <location>
        <begin position="1"/>
        <end position="17"/>
    </location>
</feature>
<dbReference type="InterPro" id="IPR036610">
    <property type="entry name" value="PEBP-like_sf"/>
</dbReference>
<dbReference type="Proteomes" id="UP001329825">
    <property type="component" value="Chromosome 1"/>
</dbReference>
<reference evidence="3 4" key="1">
    <citation type="submission" date="2024-01" db="EMBL/GenBank/DDBJ databases">
        <title>Comparative genomics of Cryptococcus and Kwoniella reveals pathogenesis evolution and contrasting modes of karyotype evolution via chromosome fusion or intercentromeric recombination.</title>
        <authorList>
            <person name="Coelho M.A."/>
            <person name="David-Palma M."/>
            <person name="Shea T."/>
            <person name="Bowers K."/>
            <person name="McGinley-Smith S."/>
            <person name="Mohammad A.W."/>
            <person name="Gnirke A."/>
            <person name="Yurkov A.M."/>
            <person name="Nowrousian M."/>
            <person name="Sun S."/>
            <person name="Cuomo C.A."/>
            <person name="Heitman J."/>
        </authorList>
    </citation>
    <scope>NUCLEOTIDE SEQUENCE [LARGE SCALE GENOMIC DNA]</scope>
    <source>
        <strain evidence="3">CBS 11374</strain>
    </source>
</reference>
<keyword evidence="1" id="KW-1133">Transmembrane helix</keyword>
<gene>
    <name evidence="3" type="ORF">IL334_000347</name>
</gene>
<dbReference type="EMBL" id="CP141881">
    <property type="protein sequence ID" value="WRT63442.1"/>
    <property type="molecule type" value="Genomic_DNA"/>
</dbReference>
<organism evidence="3 4">
    <name type="scientific">Kwoniella shivajii</name>
    <dbReference type="NCBI Taxonomy" id="564305"/>
    <lineage>
        <taxon>Eukaryota</taxon>
        <taxon>Fungi</taxon>
        <taxon>Dikarya</taxon>
        <taxon>Basidiomycota</taxon>
        <taxon>Agaricomycotina</taxon>
        <taxon>Tremellomycetes</taxon>
        <taxon>Tremellales</taxon>
        <taxon>Cryptococcaceae</taxon>
        <taxon>Kwoniella</taxon>
    </lineage>
</organism>
<dbReference type="Pfam" id="PF01161">
    <property type="entry name" value="PBP"/>
    <property type="match status" value="1"/>
</dbReference>
<dbReference type="PANTHER" id="PTHR11362:SF140">
    <property type="entry name" value="PEBP-LIKE PROTEIN"/>
    <property type="match status" value="1"/>
</dbReference>
<dbReference type="RefSeq" id="XP_062788182.1">
    <property type="nucleotide sequence ID" value="XM_062932131.1"/>
</dbReference>
<protein>
    <recommendedName>
        <fullName evidence="5">Nuclear protein</fullName>
    </recommendedName>
</protein>
<evidence type="ECO:0000256" key="1">
    <source>
        <dbReference type="SAM" id="Phobius"/>
    </source>
</evidence>
<dbReference type="CDD" id="cd00866">
    <property type="entry name" value="PEBP_euk"/>
    <property type="match status" value="1"/>
</dbReference>
<evidence type="ECO:0000313" key="4">
    <source>
        <dbReference type="Proteomes" id="UP001329825"/>
    </source>
</evidence>
<dbReference type="InterPro" id="IPR008914">
    <property type="entry name" value="PEBP"/>
</dbReference>
<sequence length="318" mass="31244">MFAFIPVLALLAGPVFAQDSSTASNGTASTVQIEGLEANFKQAQLVPQLLSSFDPEAILSVSFSGQAIATGDKLDATAVASSPEISVSPAADETLDAGALYTLLMADANAVGTDQNVTEQTRHWLVNGVSLSQGSQAPYAVNYTGATTITDYAGPGPFEGTGSHRYVIALYEQGSDFAAPANLSTAGVALGTWFLSSYVSESKLGDLVSANYFQVENGVATSTAESTTAVDSTTLAGYASNTVASATSGANSQTVSASGSGTSASQTSAAASGASAASSAAASAAATSAASGAGKNGVVYGMIVGAVGVVGAVIGAAL</sequence>
<evidence type="ECO:0000313" key="3">
    <source>
        <dbReference type="EMBL" id="WRT63442.1"/>
    </source>
</evidence>
<evidence type="ECO:0000256" key="2">
    <source>
        <dbReference type="SAM" id="SignalP"/>
    </source>
</evidence>
<dbReference type="Gene3D" id="3.90.280.10">
    <property type="entry name" value="PEBP-like"/>
    <property type="match status" value="1"/>
</dbReference>
<dbReference type="SUPFAM" id="SSF49777">
    <property type="entry name" value="PEBP-like"/>
    <property type="match status" value="1"/>
</dbReference>
<feature type="chain" id="PRO_5047431757" description="Nuclear protein" evidence="2">
    <location>
        <begin position="18"/>
        <end position="318"/>
    </location>
</feature>
<keyword evidence="1" id="KW-0812">Transmembrane</keyword>
<evidence type="ECO:0008006" key="5">
    <source>
        <dbReference type="Google" id="ProtNLM"/>
    </source>
</evidence>
<keyword evidence="2" id="KW-0732">Signal</keyword>
<keyword evidence="4" id="KW-1185">Reference proteome</keyword>